<dbReference type="AlphaFoldDB" id="A0A6N6MCM0"/>
<accession>A0A6N6MCM0</accession>
<comment type="caution">
    <text evidence="2">The sequence shown here is derived from an EMBL/GenBank/DDBJ whole genome shotgun (WGS) entry which is preliminary data.</text>
</comment>
<dbReference type="PROSITE" id="PS50042">
    <property type="entry name" value="CNMP_BINDING_3"/>
    <property type="match status" value="1"/>
</dbReference>
<dbReference type="Gene3D" id="2.60.120.10">
    <property type="entry name" value="Jelly Rolls"/>
    <property type="match status" value="1"/>
</dbReference>
<dbReference type="RefSeq" id="WP_150938787.1">
    <property type="nucleotide sequence ID" value="NZ_WAAT01000042.1"/>
</dbReference>
<evidence type="ECO:0000313" key="2">
    <source>
        <dbReference type="EMBL" id="KAB1067962.1"/>
    </source>
</evidence>
<evidence type="ECO:0000313" key="3">
    <source>
        <dbReference type="Proteomes" id="UP000441333"/>
    </source>
</evidence>
<evidence type="ECO:0000259" key="1">
    <source>
        <dbReference type="PROSITE" id="PS50042"/>
    </source>
</evidence>
<dbReference type="EMBL" id="WAAT01000042">
    <property type="protein sequence ID" value="KAB1067962.1"/>
    <property type="molecule type" value="Genomic_DNA"/>
</dbReference>
<keyword evidence="3" id="KW-1185">Reference proteome</keyword>
<dbReference type="CDD" id="cd00038">
    <property type="entry name" value="CAP_ED"/>
    <property type="match status" value="1"/>
</dbReference>
<protein>
    <submittedName>
        <fullName evidence="2">Crp/Fnr family transcriptional regulator</fullName>
    </submittedName>
</protein>
<dbReference type="Pfam" id="PF00027">
    <property type="entry name" value="cNMP_binding"/>
    <property type="match status" value="1"/>
</dbReference>
<proteinExistence type="predicted"/>
<gene>
    <name evidence="2" type="ORF">F6U93_08455</name>
</gene>
<organism evidence="2 3">
    <name type="scientific">Pseudotamlana haliotis</name>
    <dbReference type="NCBI Taxonomy" id="2614804"/>
    <lineage>
        <taxon>Bacteria</taxon>
        <taxon>Pseudomonadati</taxon>
        <taxon>Bacteroidota</taxon>
        <taxon>Flavobacteriia</taxon>
        <taxon>Flavobacteriales</taxon>
        <taxon>Flavobacteriaceae</taxon>
        <taxon>Pseudotamlana</taxon>
    </lineage>
</organism>
<feature type="domain" description="Cyclic nucleotide-binding" evidence="1">
    <location>
        <begin position="12"/>
        <end position="115"/>
    </location>
</feature>
<dbReference type="InterPro" id="IPR000595">
    <property type="entry name" value="cNMP-bd_dom"/>
</dbReference>
<dbReference type="InterPro" id="IPR018490">
    <property type="entry name" value="cNMP-bd_dom_sf"/>
</dbReference>
<name>A0A6N6MCM0_9FLAO</name>
<reference evidence="2 3" key="1">
    <citation type="submission" date="2019-09" db="EMBL/GenBank/DDBJ databases">
        <authorList>
            <person name="Cao W.R."/>
        </authorList>
    </citation>
    <scope>NUCLEOTIDE SEQUENCE [LARGE SCALE GENOMIC DNA]</scope>
    <source>
        <strain evidence="2 3">B1N29</strain>
    </source>
</reference>
<dbReference type="InterPro" id="IPR014710">
    <property type="entry name" value="RmlC-like_jellyroll"/>
</dbReference>
<dbReference type="SUPFAM" id="SSF51206">
    <property type="entry name" value="cAMP-binding domain-like"/>
    <property type="match status" value="1"/>
</dbReference>
<dbReference type="Proteomes" id="UP000441333">
    <property type="component" value="Unassembled WGS sequence"/>
</dbReference>
<sequence length="192" mass="22206">MNHDTLKKALESFNLLTPAEIDDFIQATTNKRLNKSEYFIKAGETCKSVTFVLSGLLRSYHTSDKGDDLTYCITFPNNFMTAYSSFLTNQPTQENIQAITDTELLSIPKDKIENLAKTSLNWLHFQKIIAEQQYIELEKRIFLLQGTSATKRYADLLKNQPNYIQHIPLQYLASYLGVSQRHLSRIRKDFPF</sequence>